<evidence type="ECO:0000256" key="1">
    <source>
        <dbReference type="SAM" id="MobiDB-lite"/>
    </source>
</evidence>
<dbReference type="AlphaFoldDB" id="A0AAV9Z4L7"/>
<accession>A0AAV9Z4L7</accession>
<proteinExistence type="predicted"/>
<sequence length="265" mass="28954">MDDFTAIRPLPSRRQYDSTGASQADLSVTLTSSSSSLLLSTDISLYLHPPPYSPSSLVLYNRPSSAIYDPSPRCDLSFLLAHWIPYSASSPPLYSSFPLSRRRVHVPSLAASSPPTLVLPSSHTLIGLILQHTHSSTLPTYDLYTILYPPTPEPSTRPDPTDSVECLSRMQVALFSYPVSSRLLSPRLDALHPTSARMVGTVGGQRRITVCDGRRSTGGGRRKTTLLNRTPFSRKPAEPSTPPHPTRSIVESIPHPRRLASVSST</sequence>
<gene>
    <name evidence="2" type="ORF">R3P38DRAFT_3142081</name>
</gene>
<evidence type="ECO:0000313" key="3">
    <source>
        <dbReference type="Proteomes" id="UP001362999"/>
    </source>
</evidence>
<keyword evidence="3" id="KW-1185">Reference proteome</keyword>
<name>A0AAV9Z4L7_9AGAR</name>
<protein>
    <submittedName>
        <fullName evidence="2">Uncharacterized protein</fullName>
    </submittedName>
</protein>
<organism evidence="2 3">
    <name type="scientific">Favolaschia claudopus</name>
    <dbReference type="NCBI Taxonomy" id="2862362"/>
    <lineage>
        <taxon>Eukaryota</taxon>
        <taxon>Fungi</taxon>
        <taxon>Dikarya</taxon>
        <taxon>Basidiomycota</taxon>
        <taxon>Agaricomycotina</taxon>
        <taxon>Agaricomycetes</taxon>
        <taxon>Agaricomycetidae</taxon>
        <taxon>Agaricales</taxon>
        <taxon>Marasmiineae</taxon>
        <taxon>Mycenaceae</taxon>
        <taxon>Favolaschia</taxon>
    </lineage>
</organism>
<dbReference type="Proteomes" id="UP001362999">
    <property type="component" value="Unassembled WGS sequence"/>
</dbReference>
<reference evidence="2 3" key="1">
    <citation type="journal article" date="2024" name="J Genomics">
        <title>Draft genome sequencing and assembly of Favolaschia claudopus CIRM-BRFM 2984 isolated from oak limbs.</title>
        <authorList>
            <person name="Navarro D."/>
            <person name="Drula E."/>
            <person name="Chaduli D."/>
            <person name="Cazenave R."/>
            <person name="Ahrendt S."/>
            <person name="Wang J."/>
            <person name="Lipzen A."/>
            <person name="Daum C."/>
            <person name="Barry K."/>
            <person name="Grigoriev I.V."/>
            <person name="Favel A."/>
            <person name="Rosso M.N."/>
            <person name="Martin F."/>
        </authorList>
    </citation>
    <scope>NUCLEOTIDE SEQUENCE [LARGE SCALE GENOMIC DNA]</scope>
    <source>
        <strain evidence="2 3">CIRM-BRFM 2984</strain>
    </source>
</reference>
<feature type="region of interest" description="Disordered" evidence="1">
    <location>
        <begin position="213"/>
        <end position="265"/>
    </location>
</feature>
<evidence type="ECO:0000313" key="2">
    <source>
        <dbReference type="EMBL" id="KAK6971560.1"/>
    </source>
</evidence>
<comment type="caution">
    <text evidence="2">The sequence shown here is derived from an EMBL/GenBank/DDBJ whole genome shotgun (WGS) entry which is preliminary data.</text>
</comment>
<dbReference type="EMBL" id="JAWWNJ010000209">
    <property type="protein sequence ID" value="KAK6971560.1"/>
    <property type="molecule type" value="Genomic_DNA"/>
</dbReference>